<dbReference type="NCBIfam" id="TIGR02150">
    <property type="entry name" value="IPP_isom_1"/>
    <property type="match status" value="1"/>
</dbReference>
<feature type="active site" evidence="11">
    <location>
        <position position="113"/>
    </location>
</feature>
<keyword evidence="14" id="KW-1185">Reference proteome</keyword>
<dbReference type="HAMAP" id="MF_00202">
    <property type="entry name" value="Idi"/>
    <property type="match status" value="1"/>
</dbReference>
<accession>A0A1I3JY65</accession>
<dbReference type="EC" id="5.3.3.2" evidence="3 10"/>
<evidence type="ECO:0000256" key="11">
    <source>
        <dbReference type="PIRSR" id="PIRSR018427-1"/>
    </source>
</evidence>
<dbReference type="PROSITE" id="PS51462">
    <property type="entry name" value="NUDIX"/>
    <property type="match status" value="1"/>
</dbReference>
<dbReference type="SUPFAM" id="SSF55811">
    <property type="entry name" value="Nudix"/>
    <property type="match status" value="1"/>
</dbReference>
<dbReference type="GO" id="GO:0005737">
    <property type="term" value="C:cytoplasm"/>
    <property type="evidence" value="ECO:0007669"/>
    <property type="project" value="TreeGrafter"/>
</dbReference>
<dbReference type="GO" id="GO:0046872">
    <property type="term" value="F:metal ion binding"/>
    <property type="evidence" value="ECO:0007669"/>
    <property type="project" value="UniProtKB-KW"/>
</dbReference>
<comment type="pathway">
    <text evidence="1">Isoprenoid biosynthesis; dimethylallyl diphosphate biosynthesis; dimethylallyl diphosphate from isopentenyl diphosphate: step 1/1.</text>
</comment>
<dbReference type="GO" id="GO:0009240">
    <property type="term" value="P:isopentenyl diphosphate biosynthetic process"/>
    <property type="evidence" value="ECO:0007669"/>
    <property type="project" value="TreeGrafter"/>
</dbReference>
<gene>
    <name evidence="13" type="ORF">SAMN05444682_10529</name>
</gene>
<sequence length="170" mass="19627">MKREQVILVNEQDEVLGTMEKLEAHQKGLLHRAISVFIFDSQGRLLLQQRAADKYHSAGQWTNTCCSHPAPGEPALDAAYRRLEEEMGMQVPLTFAFTFRYRAPFDNGLMEHELDHVFIGYADHSPVPNPAEVAAYRWVDRATIDRENRKKPEDYTAWFKLIYGKVFDQA</sequence>
<keyword evidence="5" id="KW-0479">Metal-binding</keyword>
<dbReference type="PANTHER" id="PTHR10885">
    <property type="entry name" value="ISOPENTENYL-DIPHOSPHATE DELTA-ISOMERASE"/>
    <property type="match status" value="1"/>
</dbReference>
<evidence type="ECO:0000256" key="9">
    <source>
        <dbReference type="ARBA" id="ARBA00023235"/>
    </source>
</evidence>
<keyword evidence="8" id="KW-0414">Isoprene biosynthesis</keyword>
<evidence type="ECO:0000256" key="1">
    <source>
        <dbReference type="ARBA" id="ARBA00004826"/>
    </source>
</evidence>
<dbReference type="AlphaFoldDB" id="A0A1I3JY65"/>
<dbReference type="PIRSF" id="PIRSF018427">
    <property type="entry name" value="Isopntndiph_ism"/>
    <property type="match status" value="1"/>
</dbReference>
<evidence type="ECO:0000313" key="14">
    <source>
        <dbReference type="Proteomes" id="UP000198670"/>
    </source>
</evidence>
<keyword evidence="6" id="KW-0460">Magnesium</keyword>
<dbReference type="InterPro" id="IPR015797">
    <property type="entry name" value="NUDIX_hydrolase-like_dom_sf"/>
</dbReference>
<feature type="active site" evidence="11">
    <location>
        <position position="66"/>
    </location>
</feature>
<dbReference type="EMBL" id="FOQO01000005">
    <property type="protein sequence ID" value="SFI65192.1"/>
    <property type="molecule type" value="Genomic_DNA"/>
</dbReference>
<evidence type="ECO:0000256" key="5">
    <source>
        <dbReference type="ARBA" id="ARBA00022723"/>
    </source>
</evidence>
<dbReference type="STRING" id="1477437.SAMN05444682_10529"/>
<dbReference type="OrthoDB" id="9809458at2"/>
<evidence type="ECO:0000256" key="8">
    <source>
        <dbReference type="ARBA" id="ARBA00023229"/>
    </source>
</evidence>
<evidence type="ECO:0000313" key="13">
    <source>
        <dbReference type="EMBL" id="SFI65192.1"/>
    </source>
</evidence>
<reference evidence="13 14" key="1">
    <citation type="submission" date="2016-10" db="EMBL/GenBank/DDBJ databases">
        <authorList>
            <person name="de Groot N.N."/>
        </authorList>
    </citation>
    <scope>NUCLEOTIDE SEQUENCE [LARGE SCALE GENOMIC DNA]</scope>
    <source>
        <strain evidence="13 14">RK1</strain>
    </source>
</reference>
<comment type="similarity">
    <text evidence="2">Belongs to the IPP isomerase type 1 family.</text>
</comment>
<dbReference type="Gene3D" id="3.90.79.10">
    <property type="entry name" value="Nucleoside Triphosphate Pyrophosphohydrolase"/>
    <property type="match status" value="1"/>
</dbReference>
<dbReference type="InterPro" id="IPR011876">
    <property type="entry name" value="IsopentenylPP_isomerase_typ1"/>
</dbReference>
<dbReference type="CDD" id="cd02885">
    <property type="entry name" value="NUDIX_IPP_Isomerase"/>
    <property type="match status" value="1"/>
</dbReference>
<dbReference type="UniPathway" id="UPA00059">
    <property type="reaction ID" value="UER00104"/>
</dbReference>
<dbReference type="Pfam" id="PF00293">
    <property type="entry name" value="NUDIX"/>
    <property type="match status" value="1"/>
</dbReference>
<dbReference type="GO" id="GO:0004452">
    <property type="term" value="F:isopentenyl-diphosphate delta-isomerase activity"/>
    <property type="evidence" value="ECO:0007669"/>
    <property type="project" value="UniProtKB-UniRule"/>
</dbReference>
<dbReference type="Proteomes" id="UP000198670">
    <property type="component" value="Unassembled WGS sequence"/>
</dbReference>
<name>A0A1I3JY65_9SPHI</name>
<feature type="domain" description="Nudix hydrolase" evidence="12">
    <location>
        <begin position="29"/>
        <end position="161"/>
    </location>
</feature>
<dbReference type="RefSeq" id="WP_090626691.1">
    <property type="nucleotide sequence ID" value="NZ_FOQO01000005.1"/>
</dbReference>
<keyword evidence="7" id="KW-0464">Manganese</keyword>
<evidence type="ECO:0000256" key="4">
    <source>
        <dbReference type="ARBA" id="ARBA00022490"/>
    </source>
</evidence>
<keyword evidence="4" id="KW-0963">Cytoplasm</keyword>
<dbReference type="PANTHER" id="PTHR10885:SF0">
    <property type="entry name" value="ISOPENTENYL-DIPHOSPHATE DELTA-ISOMERASE"/>
    <property type="match status" value="1"/>
</dbReference>
<dbReference type="NCBIfam" id="NF002995">
    <property type="entry name" value="PRK03759.1"/>
    <property type="match status" value="1"/>
</dbReference>
<evidence type="ECO:0000256" key="2">
    <source>
        <dbReference type="ARBA" id="ARBA00007579"/>
    </source>
</evidence>
<keyword evidence="9 13" id="KW-0413">Isomerase</keyword>
<dbReference type="GO" id="GO:0050992">
    <property type="term" value="P:dimethylallyl diphosphate biosynthetic process"/>
    <property type="evidence" value="ECO:0007669"/>
    <property type="project" value="UniProtKB-UniPathway"/>
</dbReference>
<protein>
    <recommendedName>
        <fullName evidence="3 10">Isopentenyl-diphosphate delta-isomerase</fullName>
        <ecNumber evidence="3 10">5.3.3.2</ecNumber>
    </recommendedName>
</protein>
<proteinExistence type="inferred from homology"/>
<evidence type="ECO:0000256" key="10">
    <source>
        <dbReference type="NCBIfam" id="TIGR02150"/>
    </source>
</evidence>
<evidence type="ECO:0000256" key="3">
    <source>
        <dbReference type="ARBA" id="ARBA00012057"/>
    </source>
</evidence>
<dbReference type="InterPro" id="IPR056375">
    <property type="entry name" value="Idi_bact"/>
</dbReference>
<evidence type="ECO:0000259" key="12">
    <source>
        <dbReference type="PROSITE" id="PS51462"/>
    </source>
</evidence>
<organism evidence="13 14">
    <name type="scientific">Parapedobacter indicus</name>
    <dbReference type="NCBI Taxonomy" id="1477437"/>
    <lineage>
        <taxon>Bacteria</taxon>
        <taxon>Pseudomonadati</taxon>
        <taxon>Bacteroidota</taxon>
        <taxon>Sphingobacteriia</taxon>
        <taxon>Sphingobacteriales</taxon>
        <taxon>Sphingobacteriaceae</taxon>
        <taxon>Parapedobacter</taxon>
    </lineage>
</organism>
<dbReference type="InterPro" id="IPR000086">
    <property type="entry name" value="NUDIX_hydrolase_dom"/>
</dbReference>
<evidence type="ECO:0000256" key="7">
    <source>
        <dbReference type="ARBA" id="ARBA00023211"/>
    </source>
</evidence>
<evidence type="ECO:0000256" key="6">
    <source>
        <dbReference type="ARBA" id="ARBA00022842"/>
    </source>
</evidence>